<dbReference type="AlphaFoldDB" id="A0A8X8XF13"/>
<name>A0A8X8XF13_SALSN</name>
<dbReference type="PROSITE" id="PS00653">
    <property type="entry name" value="GLYCOSYL_HYDROL_F1_2"/>
    <property type="match status" value="1"/>
</dbReference>
<dbReference type="Proteomes" id="UP000298416">
    <property type="component" value="Unassembled WGS sequence"/>
</dbReference>
<evidence type="ECO:0000256" key="1">
    <source>
        <dbReference type="ARBA" id="ARBA00010838"/>
    </source>
</evidence>
<dbReference type="GO" id="GO:0008422">
    <property type="term" value="F:beta-glucosidase activity"/>
    <property type="evidence" value="ECO:0007669"/>
    <property type="project" value="TreeGrafter"/>
</dbReference>
<dbReference type="InterPro" id="IPR017853">
    <property type="entry name" value="GH"/>
</dbReference>
<gene>
    <name evidence="6" type="ORF">SASPL_124926</name>
</gene>
<dbReference type="PANTHER" id="PTHR10353:SF137">
    <property type="entry name" value="MYROSINASE 3-RELATED"/>
    <property type="match status" value="1"/>
</dbReference>
<dbReference type="FunFam" id="3.20.20.80:FF:000020">
    <property type="entry name" value="Beta-glucosidase 12"/>
    <property type="match status" value="1"/>
</dbReference>
<protein>
    <recommendedName>
        <fullName evidence="8">Beta-glucosidase</fullName>
    </recommendedName>
</protein>
<comment type="similarity">
    <text evidence="1 4">Belongs to the glycosyl hydrolase 1 family.</text>
</comment>
<keyword evidence="3" id="KW-0326">Glycosidase</keyword>
<feature type="region of interest" description="Disordered" evidence="5">
    <location>
        <begin position="1"/>
        <end position="25"/>
    </location>
</feature>
<evidence type="ECO:0000256" key="5">
    <source>
        <dbReference type="SAM" id="MobiDB-lite"/>
    </source>
</evidence>
<dbReference type="Gene3D" id="3.20.20.80">
    <property type="entry name" value="Glycosidases"/>
    <property type="match status" value="2"/>
</dbReference>
<dbReference type="EMBL" id="PNBA02000009">
    <property type="protein sequence ID" value="KAG6412253.1"/>
    <property type="molecule type" value="Genomic_DNA"/>
</dbReference>
<organism evidence="6">
    <name type="scientific">Salvia splendens</name>
    <name type="common">Scarlet sage</name>
    <dbReference type="NCBI Taxonomy" id="180675"/>
    <lineage>
        <taxon>Eukaryota</taxon>
        <taxon>Viridiplantae</taxon>
        <taxon>Streptophyta</taxon>
        <taxon>Embryophyta</taxon>
        <taxon>Tracheophyta</taxon>
        <taxon>Spermatophyta</taxon>
        <taxon>Magnoliopsida</taxon>
        <taxon>eudicotyledons</taxon>
        <taxon>Gunneridae</taxon>
        <taxon>Pentapetalae</taxon>
        <taxon>asterids</taxon>
        <taxon>lamiids</taxon>
        <taxon>Lamiales</taxon>
        <taxon>Lamiaceae</taxon>
        <taxon>Nepetoideae</taxon>
        <taxon>Mentheae</taxon>
        <taxon>Salviinae</taxon>
        <taxon>Salvia</taxon>
        <taxon>Salvia subgen. Calosphace</taxon>
        <taxon>core Calosphace</taxon>
    </lineage>
</organism>
<reference evidence="6" key="1">
    <citation type="submission" date="2018-01" db="EMBL/GenBank/DDBJ databases">
        <authorList>
            <person name="Mao J.F."/>
        </authorList>
    </citation>
    <scope>NUCLEOTIDE SEQUENCE</scope>
    <source>
        <strain evidence="6">Huo1</strain>
        <tissue evidence="6">Leaf</tissue>
    </source>
</reference>
<dbReference type="PRINTS" id="PR00131">
    <property type="entry name" value="GLHYDRLASE1"/>
</dbReference>
<reference evidence="6" key="2">
    <citation type="submission" date="2020-08" db="EMBL/GenBank/DDBJ databases">
        <title>Plant Genome Project.</title>
        <authorList>
            <person name="Zhang R.-G."/>
        </authorList>
    </citation>
    <scope>NUCLEOTIDE SEQUENCE</scope>
    <source>
        <strain evidence="6">Huo1</strain>
        <tissue evidence="6">Leaf</tissue>
    </source>
</reference>
<dbReference type="GO" id="GO:0005975">
    <property type="term" value="P:carbohydrate metabolic process"/>
    <property type="evidence" value="ECO:0007669"/>
    <property type="project" value="InterPro"/>
</dbReference>
<feature type="compositionally biased region" description="Basic and acidic residues" evidence="5">
    <location>
        <begin position="1"/>
        <end position="18"/>
    </location>
</feature>
<evidence type="ECO:0000256" key="3">
    <source>
        <dbReference type="ARBA" id="ARBA00023295"/>
    </source>
</evidence>
<comment type="caution">
    <text evidence="6">The sequence shown here is derived from an EMBL/GenBank/DDBJ whole genome shotgun (WGS) entry which is preliminary data.</text>
</comment>
<evidence type="ECO:0000313" key="7">
    <source>
        <dbReference type="Proteomes" id="UP000298416"/>
    </source>
</evidence>
<dbReference type="PANTHER" id="PTHR10353">
    <property type="entry name" value="GLYCOSYL HYDROLASE"/>
    <property type="match status" value="1"/>
</dbReference>
<dbReference type="InterPro" id="IPR033132">
    <property type="entry name" value="GH_1_N_CS"/>
</dbReference>
<evidence type="ECO:0008006" key="8">
    <source>
        <dbReference type="Google" id="ProtNLM"/>
    </source>
</evidence>
<keyword evidence="7" id="KW-1185">Reference proteome</keyword>
<proteinExistence type="inferred from homology"/>
<keyword evidence="2" id="KW-0378">Hydrolase</keyword>
<accession>A0A8X8XF13</accession>
<evidence type="ECO:0000256" key="4">
    <source>
        <dbReference type="RuleBase" id="RU003690"/>
    </source>
</evidence>
<evidence type="ECO:0000256" key="2">
    <source>
        <dbReference type="ARBA" id="ARBA00022801"/>
    </source>
</evidence>
<sequence>MAMVHLDDNNNGTVEDRNSSAGGSTWWDIDGPVPDSNDNSGINHNWFPQDFLFGTGTSAFQVEGAAAKGGKGISIWDDFSMRLPWKVADGSNGNVACDMYNRYKEDISMMKKMGFNSYRFSISWARILPVGTSKINVVLPTELCRDDFREFAEVCFWEFGDRVKHWTTLNEPWTCAVNGYVQGFDPPAHKVHVPGHNLSTKIATDSTTGDKFITADPSEAYTVAKNLLLAHAEAVDVYRSKFQEAQGGKIGIVLNSHWFTPFDEHSATDGEAALRGVDFMLGWFLEPIMYGHYPKSMEDYVPPDNLPLFTPQEVKRIQGSYDFVGLNFYTAQYASDDPHPPNGEGYYADQRVKYSTKRGDEYIGTKSGAGWLYSVPKGIYEMLLYMNDKYPELKEIYITENGFPTKSDHTKTAKMVCDDDHDRTKYHQDHLANMLKAMKHKDISRKLKGYFAWSWCDNLEWGKGFTLRFGLVYIDYMNDLTRYPKNSAAWFAKFLKSKGQPPAWFSPWWVTRHEENEENVDTDKGLNKINAVLPTELCRDDFREFAEVCFWEFGDRVKHWTTLNEPWTCAVNGYVQGFDPPAHKVHVPGHNLSTKIATDSTTGDKFIAADPSEAYTVAKNLLLAHAEAVDVYKSKFQEAQGGKIGIVLNSHWFTPFDEHSAADGEAALRGVDFMLGWYVP</sequence>
<dbReference type="SUPFAM" id="SSF51445">
    <property type="entry name" value="(Trans)glycosidases"/>
    <property type="match status" value="2"/>
</dbReference>
<evidence type="ECO:0000313" key="6">
    <source>
        <dbReference type="EMBL" id="KAG6412253.1"/>
    </source>
</evidence>
<dbReference type="InterPro" id="IPR001360">
    <property type="entry name" value="Glyco_hydro_1"/>
</dbReference>
<dbReference type="Pfam" id="PF00232">
    <property type="entry name" value="Glyco_hydro_1"/>
    <property type="match status" value="3"/>
</dbReference>